<feature type="region of interest" description="Disordered" evidence="1">
    <location>
        <begin position="1"/>
        <end position="291"/>
    </location>
</feature>
<evidence type="ECO:0000313" key="2">
    <source>
        <dbReference type="EMBL" id="SDU79399.1"/>
    </source>
</evidence>
<gene>
    <name evidence="2" type="ORF">SAMN04488563_5986</name>
</gene>
<feature type="compositionally biased region" description="Low complexity" evidence="1">
    <location>
        <begin position="1"/>
        <end position="19"/>
    </location>
</feature>
<evidence type="ECO:0000313" key="3">
    <source>
        <dbReference type="Proteomes" id="UP000182977"/>
    </source>
</evidence>
<protein>
    <submittedName>
        <fullName evidence="2">Uncharacterized protein</fullName>
    </submittedName>
</protein>
<evidence type="ECO:0000256" key="1">
    <source>
        <dbReference type="SAM" id="MobiDB-lite"/>
    </source>
</evidence>
<reference evidence="3" key="1">
    <citation type="submission" date="2016-10" db="EMBL/GenBank/DDBJ databases">
        <authorList>
            <person name="Varghese N."/>
            <person name="Submissions S."/>
        </authorList>
    </citation>
    <scope>NUCLEOTIDE SEQUENCE [LARGE SCALE GENOMIC DNA]</scope>
    <source>
        <strain evidence="3">DSM 45079</strain>
    </source>
</reference>
<feature type="compositionally biased region" description="Low complexity" evidence="1">
    <location>
        <begin position="172"/>
        <end position="189"/>
    </location>
</feature>
<dbReference type="Proteomes" id="UP000182977">
    <property type="component" value="Chromosome I"/>
</dbReference>
<feature type="compositionally biased region" description="Polar residues" evidence="1">
    <location>
        <begin position="252"/>
        <end position="271"/>
    </location>
</feature>
<name>A0A1H2LEQ3_9ACTN</name>
<organism evidence="2 3">
    <name type="scientific">Jiangella alkaliphila</name>
    <dbReference type="NCBI Taxonomy" id="419479"/>
    <lineage>
        <taxon>Bacteria</taxon>
        <taxon>Bacillati</taxon>
        <taxon>Actinomycetota</taxon>
        <taxon>Actinomycetes</taxon>
        <taxon>Jiangellales</taxon>
        <taxon>Jiangellaceae</taxon>
        <taxon>Jiangella</taxon>
    </lineage>
</organism>
<dbReference type="PROSITE" id="PS51257">
    <property type="entry name" value="PROKAR_LIPOPROTEIN"/>
    <property type="match status" value="1"/>
</dbReference>
<proteinExistence type="predicted"/>
<feature type="compositionally biased region" description="Basic and acidic residues" evidence="1">
    <location>
        <begin position="208"/>
        <end position="219"/>
    </location>
</feature>
<sequence length="291" mass="30789">MRSRSRATAGSTTSGACASRNEDTSATSPISGLTAAPTLTARPSVTPPGHAHLPRQVVLAQCDVQREGHVQTERPQRDEHVDERTRNEHDTGHREDGRRVRPPHHAQPPEPRSQPSAGHRAGGTDEVQDEQSDGAGDRLAADPVAHVEREERAQAGEDDRAAHDGAGQSGEGRPVVPRAGPAGPAGPAGARHHRRHGSDPPQRQRTGRGADDGRDRPPSGDETEVAAEREPARRGVAAPAGDPGHLGHPGRFTSTVLGNSTTRSLTTTHQPTGGDRDSPTKRRELRGRATA</sequence>
<dbReference type="AlphaFoldDB" id="A0A1H2LEQ3"/>
<accession>A0A1H2LEQ3</accession>
<keyword evidence="3" id="KW-1185">Reference proteome</keyword>
<feature type="compositionally biased region" description="Basic and acidic residues" evidence="1">
    <location>
        <begin position="135"/>
        <end position="163"/>
    </location>
</feature>
<dbReference type="STRING" id="419479.SAMN04488563_5986"/>
<dbReference type="EMBL" id="LT629791">
    <property type="protein sequence ID" value="SDU79399.1"/>
    <property type="molecule type" value="Genomic_DNA"/>
</dbReference>
<feature type="compositionally biased region" description="Basic and acidic residues" evidence="1">
    <location>
        <begin position="64"/>
        <end position="99"/>
    </location>
</feature>